<dbReference type="OrthoDB" id="9776005at2"/>
<dbReference type="Gene3D" id="3.40.50.2300">
    <property type="match status" value="1"/>
</dbReference>
<dbReference type="PROSITE" id="PS51372">
    <property type="entry name" value="PRD_2"/>
    <property type="match status" value="2"/>
</dbReference>
<dbReference type="InterPro" id="IPR050661">
    <property type="entry name" value="BglG_antiterminators"/>
</dbReference>
<dbReference type="GO" id="GO:0009401">
    <property type="term" value="P:phosphoenolpyruvate-dependent sugar phosphotransferase system"/>
    <property type="evidence" value="ECO:0007669"/>
    <property type="project" value="InterPro"/>
</dbReference>
<evidence type="ECO:0000256" key="2">
    <source>
        <dbReference type="ARBA" id="ARBA00022737"/>
    </source>
</evidence>
<protein>
    <submittedName>
        <fullName evidence="8">BglG family transcriptional antiterminator</fullName>
    </submittedName>
</protein>
<reference evidence="8 9" key="1">
    <citation type="submission" date="2018-04" db="EMBL/GenBank/DDBJ databases">
        <title>Genomic Encyclopedia of Archaeal and Bacterial Type Strains, Phase II (KMG-II): from individual species to whole genera.</title>
        <authorList>
            <person name="Goeker M."/>
        </authorList>
    </citation>
    <scope>NUCLEOTIDE SEQUENCE [LARGE SCALE GENOMIC DNA]</scope>
    <source>
        <strain evidence="8 9">DSM 45169</strain>
    </source>
</reference>
<dbReference type="InterPro" id="IPR013011">
    <property type="entry name" value="PTS_EIIB_2"/>
</dbReference>
<dbReference type="GO" id="GO:0008982">
    <property type="term" value="F:protein-N(PI)-phosphohistidine-sugar phosphotransferase activity"/>
    <property type="evidence" value="ECO:0007669"/>
    <property type="project" value="InterPro"/>
</dbReference>
<keyword evidence="1" id="KW-0808">Transferase</keyword>
<dbReference type="PROSITE" id="PS51094">
    <property type="entry name" value="PTS_EIIA_TYPE_2"/>
    <property type="match status" value="1"/>
</dbReference>
<dbReference type="Pfam" id="PF08279">
    <property type="entry name" value="HTH_11"/>
    <property type="match status" value="1"/>
</dbReference>
<dbReference type="InterPro" id="IPR036388">
    <property type="entry name" value="WH-like_DNA-bd_sf"/>
</dbReference>
<feature type="domain" description="PRD" evidence="7">
    <location>
        <begin position="201"/>
        <end position="306"/>
    </location>
</feature>
<gene>
    <name evidence="8" type="ORF">C8J48_1459</name>
</gene>
<dbReference type="Gene3D" id="1.10.1790.10">
    <property type="entry name" value="PRD domain"/>
    <property type="match status" value="2"/>
</dbReference>
<dbReference type="InterPro" id="IPR013196">
    <property type="entry name" value="HTH_11"/>
</dbReference>
<evidence type="ECO:0000259" key="5">
    <source>
        <dbReference type="PROSITE" id="PS51094"/>
    </source>
</evidence>
<feature type="domain" description="PRD" evidence="7">
    <location>
        <begin position="311"/>
        <end position="416"/>
    </location>
</feature>
<dbReference type="Pfam" id="PF00359">
    <property type="entry name" value="PTS_EIIA_2"/>
    <property type="match status" value="1"/>
</dbReference>
<dbReference type="InterPro" id="IPR036390">
    <property type="entry name" value="WH_DNA-bd_sf"/>
</dbReference>
<dbReference type="SUPFAM" id="SSF52794">
    <property type="entry name" value="PTS system IIB component-like"/>
    <property type="match status" value="1"/>
</dbReference>
<feature type="domain" description="PTS EIIA type-2" evidence="5">
    <location>
        <begin position="539"/>
        <end position="687"/>
    </location>
</feature>
<dbReference type="SUPFAM" id="SSF46785">
    <property type="entry name" value="Winged helix' DNA-binding domain"/>
    <property type="match status" value="1"/>
</dbReference>
<dbReference type="PROSITE" id="PS51099">
    <property type="entry name" value="PTS_EIIB_TYPE_2"/>
    <property type="match status" value="1"/>
</dbReference>
<keyword evidence="4" id="KW-0804">Transcription</keyword>
<dbReference type="Pfam" id="PF00874">
    <property type="entry name" value="PRD"/>
    <property type="match status" value="2"/>
</dbReference>
<sequence>MYFTARERNLLFLLTGAEQQWSVKALAQSLAVSERTIHRDLAGLERIMDDFGLSLRKRAGVGVSLEGNASGFESLRAALAATAGGEFTPEERKIYLLCTLLERSEPVKLAALALDLRVASATVSYDLEHIRDWLESFGLTLVKKRGWGIAVTGEENRRRAAMRSLLAEHFDEAEILSLLKKNLNRQTADPSGLVMERLLGLVEREKIAQVEETVKQAISKLPYSLAAAAYIGLVVHLALALERIEKGETLRFDPALLQELQQTREYEVAQKIAAGLRTVFGQEFPEAEIANIVLHLRGAKRGTDRGYWFEEGTGTVMKETGELIRYVENETGVPLSKDPSLIQGLLAHLERALYRLKENLPIHNPLLHRIEQDYPGLFATITAGMAETFSGYRIPREEIGYLVMHFGAALERWRRGSPIRALVVCASGIGTSKLLASRLQTEFPEIARVEEAAFDEVRQMDLHAYDLVLSTIPLERAETDYIRVHPYLTETDADRIRAHLNEKQRKRAQEPERDEWMSKGESTGIEAIERIQEVTEAILTILRGYFLSFLSAPSLSPVLDEACKQLIATGVLQETATVIEALEKRERLGGLGIPGTAMALFHARSEAVQKPSFTMYDLDQPLQVEGMDGKPLSMSRLLLLLAPMDGNEFTPELLSRISVLIIESPVLFQSGSEEEIRSFLAEQLNRILHEEMK</sequence>
<dbReference type="Proteomes" id="UP000241639">
    <property type="component" value="Unassembled WGS sequence"/>
</dbReference>
<dbReference type="PANTHER" id="PTHR30185">
    <property type="entry name" value="CRYPTIC BETA-GLUCOSIDE BGL OPERON ANTITERMINATOR"/>
    <property type="match status" value="1"/>
</dbReference>
<dbReference type="InterPro" id="IPR011608">
    <property type="entry name" value="PRD"/>
</dbReference>
<evidence type="ECO:0000313" key="9">
    <source>
        <dbReference type="Proteomes" id="UP000241639"/>
    </source>
</evidence>
<evidence type="ECO:0000259" key="7">
    <source>
        <dbReference type="PROSITE" id="PS51372"/>
    </source>
</evidence>
<dbReference type="EMBL" id="PZZP01000001">
    <property type="protein sequence ID" value="PTM58864.1"/>
    <property type="molecule type" value="Genomic_DNA"/>
</dbReference>
<accession>A0A2T4ZAD8</accession>
<dbReference type="Gene3D" id="1.10.10.10">
    <property type="entry name" value="Winged helix-like DNA-binding domain superfamily/Winged helix DNA-binding domain"/>
    <property type="match status" value="2"/>
</dbReference>
<dbReference type="InterPro" id="IPR036634">
    <property type="entry name" value="PRD_sf"/>
</dbReference>
<evidence type="ECO:0000256" key="3">
    <source>
        <dbReference type="ARBA" id="ARBA00023015"/>
    </source>
</evidence>
<name>A0A2T4ZAD8_9BACL</name>
<evidence type="ECO:0000256" key="1">
    <source>
        <dbReference type="ARBA" id="ARBA00022679"/>
    </source>
</evidence>
<evidence type="ECO:0000256" key="4">
    <source>
        <dbReference type="ARBA" id="ARBA00023163"/>
    </source>
</evidence>
<feature type="domain" description="PTS EIIB type-2" evidence="6">
    <location>
        <begin position="419"/>
        <end position="508"/>
    </location>
</feature>
<keyword evidence="2" id="KW-0677">Repeat</keyword>
<dbReference type="PANTHER" id="PTHR30185:SF18">
    <property type="entry name" value="TRANSCRIPTIONAL REGULATOR MTLR"/>
    <property type="match status" value="1"/>
</dbReference>
<proteinExistence type="predicted"/>
<keyword evidence="9" id="KW-1185">Reference proteome</keyword>
<comment type="caution">
    <text evidence="8">The sequence shown here is derived from an EMBL/GenBank/DDBJ whole genome shotgun (WGS) entry which is preliminary data.</text>
</comment>
<dbReference type="InterPro" id="IPR016152">
    <property type="entry name" value="PTrfase/Anion_transptr"/>
</dbReference>
<dbReference type="SUPFAM" id="SSF63520">
    <property type="entry name" value="PTS-regulatory domain, PRD"/>
    <property type="match status" value="2"/>
</dbReference>
<dbReference type="AlphaFoldDB" id="A0A2T4ZAD8"/>
<dbReference type="RefSeq" id="WP_107725614.1">
    <property type="nucleotide sequence ID" value="NZ_PZZP01000001.1"/>
</dbReference>
<dbReference type="InterPro" id="IPR036095">
    <property type="entry name" value="PTS_EIIB-like_sf"/>
</dbReference>
<keyword evidence="3" id="KW-0805">Transcription regulation</keyword>
<dbReference type="CDD" id="cd05568">
    <property type="entry name" value="PTS_IIB_bgl_like"/>
    <property type="match status" value="1"/>
</dbReference>
<dbReference type="InterPro" id="IPR002178">
    <property type="entry name" value="PTS_EIIA_type-2_dom"/>
</dbReference>
<dbReference type="SUPFAM" id="SSF55804">
    <property type="entry name" value="Phoshotransferase/anion transport protein"/>
    <property type="match status" value="1"/>
</dbReference>
<evidence type="ECO:0000313" key="8">
    <source>
        <dbReference type="EMBL" id="PTM58864.1"/>
    </source>
</evidence>
<dbReference type="GO" id="GO:0006355">
    <property type="term" value="P:regulation of DNA-templated transcription"/>
    <property type="evidence" value="ECO:0007669"/>
    <property type="project" value="InterPro"/>
</dbReference>
<dbReference type="Gene3D" id="3.40.930.10">
    <property type="entry name" value="Mannitol-specific EII, Chain A"/>
    <property type="match status" value="1"/>
</dbReference>
<evidence type="ECO:0000259" key="6">
    <source>
        <dbReference type="PROSITE" id="PS51099"/>
    </source>
</evidence>
<organism evidence="8 9">
    <name type="scientific">Desmospora activa DSM 45169</name>
    <dbReference type="NCBI Taxonomy" id="1121389"/>
    <lineage>
        <taxon>Bacteria</taxon>
        <taxon>Bacillati</taxon>
        <taxon>Bacillota</taxon>
        <taxon>Bacilli</taxon>
        <taxon>Bacillales</taxon>
        <taxon>Thermoactinomycetaceae</taxon>
        <taxon>Desmospora</taxon>
    </lineage>
</organism>